<evidence type="ECO:0000313" key="2">
    <source>
        <dbReference type="EMBL" id="KIX13099.1"/>
    </source>
</evidence>
<dbReference type="InterPro" id="IPR045864">
    <property type="entry name" value="aa-tRNA-synth_II/BPL/LPL"/>
</dbReference>
<accession>A0A0D2J4Q2</accession>
<dbReference type="OrthoDB" id="9787898at2"/>
<dbReference type="PANTHER" id="PTHR43679:SF2">
    <property type="entry name" value="OCTANOYL-[GCVH]:PROTEIN N-OCTANOYLTRANSFERASE"/>
    <property type="match status" value="1"/>
</dbReference>
<dbReference type="EMBL" id="AZAC01000018">
    <property type="protein sequence ID" value="KIX13099.1"/>
    <property type="molecule type" value="Genomic_DNA"/>
</dbReference>
<protein>
    <submittedName>
        <fullName evidence="2">Lipoate--protein ligase</fullName>
    </submittedName>
</protein>
<dbReference type="PANTHER" id="PTHR43679">
    <property type="entry name" value="OCTANOYLTRANSFERASE LIPM-RELATED"/>
    <property type="match status" value="1"/>
</dbReference>
<dbReference type="FunCoup" id="A0A0D2J4Q2">
    <property type="interactions" value="408"/>
</dbReference>
<dbReference type="RefSeq" id="WP_052515208.1">
    <property type="nucleotide sequence ID" value="NZ_AZAC01000018.1"/>
</dbReference>
<evidence type="ECO:0000259" key="1">
    <source>
        <dbReference type="PROSITE" id="PS51733"/>
    </source>
</evidence>
<comment type="caution">
    <text evidence="2">The sequence shown here is derived from an EMBL/GenBank/DDBJ whole genome shotgun (WGS) entry which is preliminary data.</text>
</comment>
<dbReference type="CDD" id="cd16443">
    <property type="entry name" value="LplA"/>
    <property type="match status" value="1"/>
</dbReference>
<dbReference type="Gene3D" id="3.30.930.10">
    <property type="entry name" value="Bira Bifunctional Protein, Domain 2"/>
    <property type="match status" value="1"/>
</dbReference>
<dbReference type="Gene3D" id="3.30.390.50">
    <property type="entry name" value="CO dehydrogenase flavoprotein, C-terminal domain"/>
    <property type="match status" value="1"/>
</dbReference>
<evidence type="ECO:0000313" key="3">
    <source>
        <dbReference type="Proteomes" id="UP000032233"/>
    </source>
</evidence>
<keyword evidence="2" id="KW-0436">Ligase</keyword>
<organism evidence="2 3">
    <name type="scientific">Dethiosulfatarculus sandiegensis</name>
    <dbReference type="NCBI Taxonomy" id="1429043"/>
    <lineage>
        <taxon>Bacteria</taxon>
        <taxon>Pseudomonadati</taxon>
        <taxon>Thermodesulfobacteriota</taxon>
        <taxon>Desulfarculia</taxon>
        <taxon>Desulfarculales</taxon>
        <taxon>Desulfarculaceae</taxon>
        <taxon>Dethiosulfatarculus</taxon>
    </lineage>
</organism>
<gene>
    <name evidence="2" type="ORF">X474_15365</name>
</gene>
<dbReference type="STRING" id="1429043.X474_15365"/>
<dbReference type="SUPFAM" id="SSF55681">
    <property type="entry name" value="Class II aaRS and biotin synthetases"/>
    <property type="match status" value="1"/>
</dbReference>
<keyword evidence="3" id="KW-1185">Reference proteome</keyword>
<feature type="domain" description="BPL/LPL catalytic" evidence="1">
    <location>
        <begin position="31"/>
        <end position="224"/>
    </location>
</feature>
<dbReference type="InterPro" id="IPR004143">
    <property type="entry name" value="BPL_LPL_catalytic"/>
</dbReference>
<dbReference type="InterPro" id="IPR050664">
    <property type="entry name" value="Octanoyltrans_LipM/LipL"/>
</dbReference>
<dbReference type="PROSITE" id="PS51733">
    <property type="entry name" value="BPL_LPL_CATALYTIC"/>
    <property type="match status" value="1"/>
</dbReference>
<dbReference type="GO" id="GO:0016874">
    <property type="term" value="F:ligase activity"/>
    <property type="evidence" value="ECO:0007669"/>
    <property type="project" value="UniProtKB-KW"/>
</dbReference>
<dbReference type="Proteomes" id="UP000032233">
    <property type="component" value="Unassembled WGS sequence"/>
</dbReference>
<dbReference type="Pfam" id="PF21948">
    <property type="entry name" value="LplA-B_cat"/>
    <property type="match status" value="1"/>
</dbReference>
<reference evidence="2 3" key="1">
    <citation type="submission" date="2013-11" db="EMBL/GenBank/DDBJ databases">
        <title>Metagenomic analysis of a methanogenic consortium involved in long chain n-alkane degradation.</title>
        <authorList>
            <person name="Davidova I.A."/>
            <person name="Callaghan A.V."/>
            <person name="Wawrik B."/>
            <person name="Pruitt S."/>
            <person name="Marks C."/>
            <person name="Duncan K.E."/>
            <person name="Suflita J.M."/>
        </authorList>
    </citation>
    <scope>NUCLEOTIDE SEQUENCE [LARGE SCALE GENOMIC DNA]</scope>
    <source>
        <strain evidence="2 3">SPR</strain>
    </source>
</reference>
<name>A0A0D2J4Q2_9BACT</name>
<dbReference type="AlphaFoldDB" id="A0A0D2J4Q2"/>
<dbReference type="InParanoid" id="A0A0D2J4Q2"/>
<proteinExistence type="predicted"/>
<sequence>MAEYRLLDTGLLTAAENMALNEILTRRAGAGESRPTMRFLRFKPDAALLGYHQRAEQELHLEFCRENGIDVNRRLTGGGVTYFQTSSLGWELMAPLGMTPFDQGFARSLERICTSAAGSLSKLGVNARFRPRNDIEVDGRKISGTGGFTLEKGMLFQGTVLIENEIEKFMRAMNVPLEKLQKHEIDSMKDRMAFLKDYLGDSFDMEALKAVLVKGFAEDLGITLTPGGLTKEEKAELAERLPYFQSEEWIFAKKGLPRNPYWYHHVLNIESGSLTVNIWLDHSGRLVQKTLISGDFFCSPYRLIHDLEGELMGKKARPGVLSRVVLDYFERTQGEVMGFSAAQVAQAVADTLENPVQSKD</sequence>